<dbReference type="InterPro" id="IPR013595">
    <property type="entry name" value="Pept_S33_TAP-like_C"/>
</dbReference>
<dbReference type="RefSeq" id="WP_045828884.1">
    <property type="nucleotide sequence ID" value="NZ_JZRB01000014.1"/>
</dbReference>
<comment type="similarity">
    <text evidence="1">Belongs to the peptidase S33 family.</text>
</comment>
<dbReference type="OrthoDB" id="5519806at2"/>
<dbReference type="InterPro" id="IPR000073">
    <property type="entry name" value="AB_hydrolase_1"/>
</dbReference>
<dbReference type="GO" id="GO:0016787">
    <property type="term" value="F:hydrolase activity"/>
    <property type="evidence" value="ECO:0007669"/>
    <property type="project" value="UniProtKB-KW"/>
</dbReference>
<keyword evidence="3" id="KW-0378">Hydrolase</keyword>
<feature type="domain" description="AB hydrolase-1" evidence="5">
    <location>
        <begin position="131"/>
        <end position="279"/>
    </location>
</feature>
<dbReference type="Pfam" id="PF08386">
    <property type="entry name" value="Abhydrolase_4"/>
    <property type="match status" value="1"/>
</dbReference>
<evidence type="ECO:0000256" key="3">
    <source>
        <dbReference type="ARBA" id="ARBA00022801"/>
    </source>
</evidence>
<keyword evidence="2 4" id="KW-0732">Signal</keyword>
<feature type="signal peptide" evidence="4">
    <location>
        <begin position="1"/>
        <end position="24"/>
    </location>
</feature>
<protein>
    <recommendedName>
        <fullName evidence="9">TAP-like protein</fullName>
    </recommendedName>
</protein>
<evidence type="ECO:0000256" key="1">
    <source>
        <dbReference type="ARBA" id="ARBA00010088"/>
    </source>
</evidence>
<dbReference type="SUPFAM" id="SSF53474">
    <property type="entry name" value="alpha/beta-Hydrolases"/>
    <property type="match status" value="1"/>
</dbReference>
<dbReference type="AlphaFoldDB" id="A0A0F3KXU8"/>
<feature type="chain" id="PRO_5002463200" description="TAP-like protein" evidence="4">
    <location>
        <begin position="25"/>
        <end position="577"/>
    </location>
</feature>
<evidence type="ECO:0000259" key="5">
    <source>
        <dbReference type="Pfam" id="PF00561"/>
    </source>
</evidence>
<evidence type="ECO:0000256" key="2">
    <source>
        <dbReference type="ARBA" id="ARBA00022729"/>
    </source>
</evidence>
<reference evidence="7 8" key="1">
    <citation type="submission" date="2015-03" db="EMBL/GenBank/DDBJ databases">
        <title>Draft genome sequence of Luteibacter yeojuensis strain SU11.</title>
        <authorList>
            <person name="Sulaiman J."/>
            <person name="Priya K."/>
            <person name="Chan K.-G."/>
        </authorList>
    </citation>
    <scope>NUCLEOTIDE SEQUENCE [LARGE SCALE GENOMIC DNA]</scope>
    <source>
        <strain evidence="7 8">SU11</strain>
    </source>
</reference>
<feature type="domain" description="Peptidase S33 tripeptidyl aminopeptidase-like C-terminal" evidence="6">
    <location>
        <begin position="433"/>
        <end position="523"/>
    </location>
</feature>
<evidence type="ECO:0000313" key="7">
    <source>
        <dbReference type="EMBL" id="KJV35787.1"/>
    </source>
</evidence>
<accession>A0A0F3KXU8</accession>
<proteinExistence type="inferred from homology"/>
<dbReference type="Proteomes" id="UP000033651">
    <property type="component" value="Unassembled WGS sequence"/>
</dbReference>
<dbReference type="Gene3D" id="3.40.50.1820">
    <property type="entry name" value="alpha/beta hydrolase"/>
    <property type="match status" value="1"/>
</dbReference>
<sequence>MPPFPTLARSVGLLAVTLAAPVVAAQDATVYPVPAVPVRGITWAPCTTQSVAVYEALLGERLRCGTLRAPRDHHQPAGGDITISVVRIAAARPDLRRGALFVNPGGPGGDAGFFAGVLASIWHNAKPGDPVHGEKKRLADEYDLVAVIPRGMTGSMPLQCPLTLKPATRPILIDRSRRNIAAWDLMARGYANACRDDPMYPYVTTAQTVYDHDLVRRALGEPTFNFYGVSYGTWLGAWYGATYPGTVGRMLLDSSMDFTRSVEANYLQSLPAAQESFDRLVARPAAHRPAVYGLGANATAVVGVLRGLEPRVRDAWTGLFSKPEDLMAANVLSDWLKAEPALASDQMKDRIATHAFATDAEVNQAARDAALASVDGIYAPPVVRQAKLSNNSAMLVTVGCNDTASTTDAGAWQQTIADAARDYPAGNSGDLMNPCVFAHGPNAVKPPIERLARAGRILMVQSEFDTLTPVTGALRTLNALPNAKMLVLRGSDAHTVFTLTDEPCIERTGARFLLDGRAPTTQVTECMVNLPSAPPPERFTQPAQVSAWRAQLARQAAGAGRRALLAASATVAAEATP</sequence>
<dbReference type="Pfam" id="PF00561">
    <property type="entry name" value="Abhydrolase_1"/>
    <property type="match status" value="1"/>
</dbReference>
<organism evidence="7 8">
    <name type="scientific">Luteibacter yeojuensis</name>
    <dbReference type="NCBI Taxonomy" id="345309"/>
    <lineage>
        <taxon>Bacteria</taxon>
        <taxon>Pseudomonadati</taxon>
        <taxon>Pseudomonadota</taxon>
        <taxon>Gammaproteobacteria</taxon>
        <taxon>Lysobacterales</taxon>
        <taxon>Rhodanobacteraceae</taxon>
        <taxon>Luteibacter</taxon>
    </lineage>
</organism>
<evidence type="ECO:0000259" key="6">
    <source>
        <dbReference type="Pfam" id="PF08386"/>
    </source>
</evidence>
<dbReference type="InterPro" id="IPR029058">
    <property type="entry name" value="AB_hydrolase_fold"/>
</dbReference>
<dbReference type="PANTHER" id="PTHR43248:SF29">
    <property type="entry name" value="TRIPEPTIDYL AMINOPEPTIDASE"/>
    <property type="match status" value="1"/>
</dbReference>
<name>A0A0F3KXU8_9GAMM</name>
<evidence type="ECO:0008006" key="9">
    <source>
        <dbReference type="Google" id="ProtNLM"/>
    </source>
</evidence>
<gene>
    <name evidence="7" type="ORF">VI08_07305</name>
</gene>
<evidence type="ECO:0000313" key="8">
    <source>
        <dbReference type="Proteomes" id="UP000033651"/>
    </source>
</evidence>
<dbReference type="InterPro" id="IPR051601">
    <property type="entry name" value="Serine_prot/Carboxylest_S33"/>
</dbReference>
<evidence type="ECO:0000256" key="4">
    <source>
        <dbReference type="SAM" id="SignalP"/>
    </source>
</evidence>
<dbReference type="EMBL" id="JZRB01000014">
    <property type="protein sequence ID" value="KJV35787.1"/>
    <property type="molecule type" value="Genomic_DNA"/>
</dbReference>
<keyword evidence="8" id="KW-1185">Reference proteome</keyword>
<comment type="caution">
    <text evidence="7">The sequence shown here is derived from an EMBL/GenBank/DDBJ whole genome shotgun (WGS) entry which is preliminary data.</text>
</comment>
<dbReference type="PATRIC" id="fig|345309.4.peg.665"/>
<dbReference type="PANTHER" id="PTHR43248">
    <property type="entry name" value="2-SUCCINYL-6-HYDROXY-2,4-CYCLOHEXADIENE-1-CARBOXYLATE SYNTHASE"/>
    <property type="match status" value="1"/>
</dbReference>